<dbReference type="PANTHER" id="PTHR46542">
    <property type="entry name" value="X-BOX BINDING PROTEIN 1"/>
    <property type="match status" value="1"/>
</dbReference>
<dbReference type="PROSITE" id="PS00036">
    <property type="entry name" value="BZIP_BASIC"/>
    <property type="match status" value="1"/>
</dbReference>
<keyword evidence="10" id="KW-1185">Reference proteome</keyword>
<dbReference type="InterPro" id="IPR046347">
    <property type="entry name" value="bZIP_sf"/>
</dbReference>
<evidence type="ECO:0000256" key="4">
    <source>
        <dbReference type="ARBA" id="ARBA00023163"/>
    </source>
</evidence>
<evidence type="ECO:0000313" key="10">
    <source>
        <dbReference type="Proteomes" id="UP001163846"/>
    </source>
</evidence>
<dbReference type="Proteomes" id="UP001163846">
    <property type="component" value="Unassembled WGS sequence"/>
</dbReference>
<feature type="compositionally biased region" description="Basic and acidic residues" evidence="7">
    <location>
        <begin position="45"/>
        <end position="55"/>
    </location>
</feature>
<dbReference type="GO" id="GO:0005634">
    <property type="term" value="C:nucleus"/>
    <property type="evidence" value="ECO:0007669"/>
    <property type="project" value="TreeGrafter"/>
</dbReference>
<keyword evidence="2" id="KW-0805">Transcription regulation</keyword>
<feature type="compositionally biased region" description="Low complexity" evidence="7">
    <location>
        <begin position="161"/>
        <end position="174"/>
    </location>
</feature>
<dbReference type="PANTHER" id="PTHR46542:SF1">
    <property type="entry name" value="X-BOX BINDING PROTEIN 1"/>
    <property type="match status" value="1"/>
</dbReference>
<dbReference type="CDD" id="cd14812">
    <property type="entry name" value="bZIP_u3"/>
    <property type="match status" value="1"/>
</dbReference>
<proteinExistence type="predicted"/>
<dbReference type="GO" id="GO:0000977">
    <property type="term" value="F:RNA polymerase II transcription regulatory region sequence-specific DNA binding"/>
    <property type="evidence" value="ECO:0007669"/>
    <property type="project" value="TreeGrafter"/>
</dbReference>
<dbReference type="SMART" id="SM00338">
    <property type="entry name" value="BRLZ"/>
    <property type="match status" value="1"/>
</dbReference>
<dbReference type="InterPro" id="IPR052470">
    <property type="entry name" value="ER_Stress-Reg_TF"/>
</dbReference>
<feature type="region of interest" description="Disordered" evidence="7">
    <location>
        <begin position="1"/>
        <end position="74"/>
    </location>
</feature>
<evidence type="ECO:0000256" key="3">
    <source>
        <dbReference type="ARBA" id="ARBA00023125"/>
    </source>
</evidence>
<dbReference type="AlphaFoldDB" id="A0AA38PA56"/>
<dbReference type="Pfam" id="PF00170">
    <property type="entry name" value="bZIP_1"/>
    <property type="match status" value="1"/>
</dbReference>
<keyword evidence="1" id="KW-0832">Ubl conjugation</keyword>
<feature type="compositionally biased region" description="Polar residues" evidence="7">
    <location>
        <begin position="1"/>
        <end position="15"/>
    </location>
</feature>
<protein>
    <recommendedName>
        <fullName evidence="6">X-box-binding protein 1</fullName>
    </recommendedName>
</protein>
<dbReference type="GO" id="GO:0000981">
    <property type="term" value="F:DNA-binding transcription factor activity, RNA polymerase II-specific"/>
    <property type="evidence" value="ECO:0007669"/>
    <property type="project" value="TreeGrafter"/>
</dbReference>
<name>A0AA38PA56_9AGAR</name>
<comment type="caution">
    <text evidence="9">The sequence shown here is derived from an EMBL/GenBank/DDBJ whole genome shotgun (WGS) entry which is preliminary data.</text>
</comment>
<keyword evidence="3" id="KW-0238">DNA-binding</keyword>
<evidence type="ECO:0000256" key="2">
    <source>
        <dbReference type="ARBA" id="ARBA00023015"/>
    </source>
</evidence>
<keyword evidence="4" id="KW-0804">Transcription</keyword>
<feature type="domain" description="BZIP" evidence="8">
    <location>
        <begin position="51"/>
        <end position="94"/>
    </location>
</feature>
<evidence type="ECO:0000256" key="5">
    <source>
        <dbReference type="ARBA" id="ARBA00023242"/>
    </source>
</evidence>
<feature type="compositionally biased region" description="Low complexity" evidence="7">
    <location>
        <begin position="182"/>
        <end position="222"/>
    </location>
</feature>
<gene>
    <name evidence="9" type="ORF">F5878DRAFT_150665</name>
</gene>
<evidence type="ECO:0000256" key="6">
    <source>
        <dbReference type="ARBA" id="ARBA00040165"/>
    </source>
</evidence>
<feature type="region of interest" description="Disordered" evidence="7">
    <location>
        <begin position="97"/>
        <end position="132"/>
    </location>
</feature>
<feature type="region of interest" description="Disordered" evidence="7">
    <location>
        <begin position="155"/>
        <end position="265"/>
    </location>
</feature>
<evidence type="ECO:0000259" key="8">
    <source>
        <dbReference type="PROSITE" id="PS50217"/>
    </source>
</evidence>
<dbReference type="Gene3D" id="1.20.5.170">
    <property type="match status" value="1"/>
</dbReference>
<dbReference type="PROSITE" id="PS50217">
    <property type="entry name" value="BZIP"/>
    <property type="match status" value="1"/>
</dbReference>
<feature type="compositionally biased region" description="Low complexity" evidence="7">
    <location>
        <begin position="99"/>
        <end position="115"/>
    </location>
</feature>
<dbReference type="InterPro" id="IPR004827">
    <property type="entry name" value="bZIP"/>
</dbReference>
<keyword evidence="5" id="KW-0539">Nucleus</keyword>
<reference evidence="9" key="1">
    <citation type="submission" date="2022-08" db="EMBL/GenBank/DDBJ databases">
        <authorList>
            <consortium name="DOE Joint Genome Institute"/>
            <person name="Min B."/>
            <person name="Riley R."/>
            <person name="Sierra-Patev S."/>
            <person name="Naranjo-Ortiz M."/>
            <person name="Looney B."/>
            <person name="Konkel Z."/>
            <person name="Slot J.C."/>
            <person name="Sakamoto Y."/>
            <person name="Steenwyk J.L."/>
            <person name="Rokas A."/>
            <person name="Carro J."/>
            <person name="Camarero S."/>
            <person name="Ferreira P."/>
            <person name="Molpeceres G."/>
            <person name="Ruiz-Duenas F.J."/>
            <person name="Serrano A."/>
            <person name="Henrissat B."/>
            <person name="Drula E."/>
            <person name="Hughes K.W."/>
            <person name="Mata J.L."/>
            <person name="Ishikawa N.K."/>
            <person name="Vargas-Isla R."/>
            <person name="Ushijima S."/>
            <person name="Smith C.A."/>
            <person name="Ahrendt S."/>
            <person name="Andreopoulos W."/>
            <person name="He G."/>
            <person name="Labutti K."/>
            <person name="Lipzen A."/>
            <person name="Ng V."/>
            <person name="Sandor L."/>
            <person name="Barry K."/>
            <person name="Martinez A.T."/>
            <person name="Xiao Y."/>
            <person name="Gibbons J.G."/>
            <person name="Terashima K."/>
            <person name="Hibbett D.S."/>
            <person name="Grigoriev I.V."/>
        </authorList>
    </citation>
    <scope>NUCLEOTIDE SEQUENCE</scope>
    <source>
        <strain evidence="9">TFB9207</strain>
    </source>
</reference>
<evidence type="ECO:0000256" key="7">
    <source>
        <dbReference type="SAM" id="MobiDB-lite"/>
    </source>
</evidence>
<dbReference type="SUPFAM" id="SSF57959">
    <property type="entry name" value="Leucine zipper domain"/>
    <property type="match status" value="1"/>
</dbReference>
<organism evidence="9 10">
    <name type="scientific">Lentinula raphanica</name>
    <dbReference type="NCBI Taxonomy" id="153919"/>
    <lineage>
        <taxon>Eukaryota</taxon>
        <taxon>Fungi</taxon>
        <taxon>Dikarya</taxon>
        <taxon>Basidiomycota</taxon>
        <taxon>Agaricomycotina</taxon>
        <taxon>Agaricomycetes</taxon>
        <taxon>Agaricomycetidae</taxon>
        <taxon>Agaricales</taxon>
        <taxon>Marasmiineae</taxon>
        <taxon>Omphalotaceae</taxon>
        <taxon>Lentinula</taxon>
    </lineage>
</organism>
<dbReference type="EMBL" id="MU806159">
    <property type="protein sequence ID" value="KAJ3838866.1"/>
    <property type="molecule type" value="Genomic_DNA"/>
</dbReference>
<feature type="compositionally biased region" description="Low complexity" evidence="7">
    <location>
        <begin position="247"/>
        <end position="256"/>
    </location>
</feature>
<feature type="compositionally biased region" description="Low complexity" evidence="7">
    <location>
        <begin position="16"/>
        <end position="31"/>
    </location>
</feature>
<sequence length="332" mass="35894">MPKAPTNKTTFVNPASLSLPSTSDDMSSSSPSPEPQPGPSRKRPRTEQSSEERKEARAHRNRIAAQNSRDRRKAQFSYLERRVAELEEENRQLRAGMGLSPVASSPAPVLVPSVPIKSPADEARERENEELKERIKTLEKGWDAVVKALAAQGLPTGLAPSSNTDSLSSTISVPAPTPAPISPSSSSSTTFSSTSASTSPLTSTVALSSSSSSVLSESSEAPQSTRHLARVATGRTPLPSLQRVDWPSTTPTVTTSQPPPLSRSPIALKTHRQLTTLPWNPSSARSSLTASLHLSHRRLQSSSLSPQRAIRLVLSLHRKNPSRKRLRPLRRK</sequence>
<evidence type="ECO:0000313" key="9">
    <source>
        <dbReference type="EMBL" id="KAJ3838866.1"/>
    </source>
</evidence>
<feature type="compositionally biased region" description="Basic and acidic residues" evidence="7">
    <location>
        <begin position="119"/>
        <end position="132"/>
    </location>
</feature>
<accession>A0AA38PA56</accession>
<evidence type="ECO:0000256" key="1">
    <source>
        <dbReference type="ARBA" id="ARBA00022843"/>
    </source>
</evidence>